<feature type="domain" description="Metallo-beta-lactamase" evidence="1">
    <location>
        <begin position="20"/>
        <end position="245"/>
    </location>
</feature>
<dbReference type="AlphaFoldDB" id="B6G048"/>
<evidence type="ECO:0000313" key="3">
    <source>
        <dbReference type="Proteomes" id="UP000003178"/>
    </source>
</evidence>
<dbReference type="InterPro" id="IPR036866">
    <property type="entry name" value="RibonucZ/Hydroxyglut_hydro"/>
</dbReference>
<dbReference type="OrthoDB" id="9803916at2"/>
<dbReference type="SUPFAM" id="SSF56281">
    <property type="entry name" value="Metallo-hydrolase/oxidoreductase"/>
    <property type="match status" value="1"/>
</dbReference>
<dbReference type="InterPro" id="IPR001279">
    <property type="entry name" value="Metallo-B-lactamas"/>
</dbReference>
<evidence type="ECO:0000259" key="1">
    <source>
        <dbReference type="SMART" id="SM00849"/>
    </source>
</evidence>
<reference evidence="2 3" key="2">
    <citation type="submission" date="2008-10" db="EMBL/GenBank/DDBJ databases">
        <title>Draft genome sequence of Clostridium hiranonis (DSM 13275).</title>
        <authorList>
            <person name="Sudarsanam P."/>
            <person name="Ley R."/>
            <person name="Guruge J."/>
            <person name="Turnbaugh P.J."/>
            <person name="Mahowald M."/>
            <person name="Liep D."/>
            <person name="Gordon J."/>
        </authorList>
    </citation>
    <scope>NUCLEOTIDE SEQUENCE [LARGE SCALE GENOMIC DNA]</scope>
    <source>
        <strain evidence="2 3">DSM 13275</strain>
    </source>
</reference>
<dbReference type="RefSeq" id="WP_006440423.1">
    <property type="nucleotide sequence ID" value="NZ_DS995356.1"/>
</dbReference>
<dbReference type="SMART" id="SM00849">
    <property type="entry name" value="Lactamase_B"/>
    <property type="match status" value="1"/>
</dbReference>
<dbReference type="PANTHER" id="PTHR13754">
    <property type="entry name" value="METALLO-BETA-LACTAMASE SUPERFAMILY PROTEIN"/>
    <property type="match status" value="1"/>
</dbReference>
<protein>
    <submittedName>
        <fullName evidence="2">Metallo-beta-lactamase domain protein</fullName>
    </submittedName>
</protein>
<evidence type="ECO:0000313" key="2">
    <source>
        <dbReference type="EMBL" id="EEA84876.1"/>
    </source>
</evidence>
<dbReference type="CDD" id="cd07713">
    <property type="entry name" value="DHPS-like_MBL-fold"/>
    <property type="match status" value="1"/>
</dbReference>
<dbReference type="Pfam" id="PF00753">
    <property type="entry name" value="Lactamase_B"/>
    <property type="match status" value="1"/>
</dbReference>
<proteinExistence type="predicted"/>
<dbReference type="GO" id="GO:0016740">
    <property type="term" value="F:transferase activity"/>
    <property type="evidence" value="ECO:0007669"/>
    <property type="project" value="TreeGrafter"/>
</dbReference>
<accession>B6G048</accession>
<dbReference type="eggNOG" id="COG1237">
    <property type="taxonomic scope" value="Bacteria"/>
</dbReference>
<dbReference type="Gene3D" id="3.60.15.10">
    <property type="entry name" value="Ribonuclease Z/Hydroxyacylglutathione hydrolase-like"/>
    <property type="match status" value="1"/>
</dbReference>
<dbReference type="PANTHER" id="PTHR13754:SF13">
    <property type="entry name" value="METALLO-BETA-LACTAMASE SUPERFAMILY PROTEIN (AFU_ORTHOLOGUE AFUA_3G07630)"/>
    <property type="match status" value="1"/>
</dbReference>
<keyword evidence="3" id="KW-1185">Reference proteome</keyword>
<name>B6G048_PEPHT</name>
<sequence length="274" mass="30933">MIIKTLCENTSVNEDIKAEHGLSFYLELNNGRKLMIDTGQTDLFYENAEKMEVDVSDVECLVISHGHYDHVGGLNKFLEVNKKAKVYVHELGFDDYFSKSSGEIKYIGMDKNLAENPQIVKTKGIFEVDEDIKLFSDVAHETPLPASNSGLFMKENGEIVQDKFLHEQNTIIKEDGKYVLFTGCSHNGIVNILKQFYKNEGRYPDFVIGGFHFSWKNADADADFSYVDEVGKFLLETGAKFYTGHCTGIPAYERLKEIMGDKIDYLASGSVETL</sequence>
<dbReference type="STRING" id="500633.CLOHIR_01504"/>
<comment type="caution">
    <text evidence="2">The sequence shown here is derived from an EMBL/GenBank/DDBJ whole genome shotgun (WGS) entry which is preliminary data.</text>
</comment>
<reference evidence="2 3" key="1">
    <citation type="submission" date="2008-09" db="EMBL/GenBank/DDBJ databases">
        <authorList>
            <person name="Fulton L."/>
            <person name="Clifton S."/>
            <person name="Fulton B."/>
            <person name="Xu J."/>
            <person name="Minx P."/>
            <person name="Pepin K.H."/>
            <person name="Johnson M."/>
            <person name="Thiruvilangam P."/>
            <person name="Bhonagiri V."/>
            <person name="Nash W.E."/>
            <person name="Mardis E.R."/>
            <person name="Wilson R.K."/>
        </authorList>
    </citation>
    <scope>NUCLEOTIDE SEQUENCE [LARGE SCALE GENOMIC DNA]</scope>
    <source>
        <strain evidence="2 3">DSM 13275</strain>
    </source>
</reference>
<dbReference type="Proteomes" id="UP000003178">
    <property type="component" value="Unassembled WGS sequence"/>
</dbReference>
<gene>
    <name evidence="2" type="ORF">CLOHIR_01504</name>
</gene>
<dbReference type="InterPro" id="IPR052926">
    <property type="entry name" value="Metallo-beta-lactamase_dom"/>
</dbReference>
<dbReference type="HOGENOM" id="CLU_036012_0_0_9"/>
<organism evidence="2 3">
    <name type="scientific">Peptacetobacter hiranonis (strain DSM 13275 / JCM 10541 / KCTC 15199 / TO-931)</name>
    <name type="common">Clostridium hiranonis</name>
    <dbReference type="NCBI Taxonomy" id="500633"/>
    <lineage>
        <taxon>Bacteria</taxon>
        <taxon>Bacillati</taxon>
        <taxon>Bacillota</taxon>
        <taxon>Clostridia</taxon>
        <taxon>Peptostreptococcales</taxon>
        <taxon>Peptostreptococcaceae</taxon>
        <taxon>Peptacetobacter</taxon>
    </lineage>
</organism>
<dbReference type="InterPro" id="IPR041712">
    <property type="entry name" value="DHPS-like_MBL-fold"/>
</dbReference>
<dbReference type="EMBL" id="ABWP01000060">
    <property type="protein sequence ID" value="EEA84876.1"/>
    <property type="molecule type" value="Genomic_DNA"/>
</dbReference>